<gene>
    <name evidence="3" type="ORF">AM592_08830</name>
</gene>
<sequence length="241" mass="27071">MKKALILLLLLLAAGCGGNQKEKIVAFGDSNTQGANWSLHHYATSEKWVNLLGNSLRGEYNIINAGIAGETTEDARYRFEKNVLDNKPNYLFIMFGTNDAAIFTGNVPRVSKERFKENLLYFVESSKDRGIQPVLMTCLPLIEGTNHSLFYYSIYDPKAFEQVGGARAWHNSYNEIVRETAKETNVPLIDNWKAFVKEAGGDTDKKLIESGLIDPSGNHMTPKGARLVYHEINDHGYIQEH</sequence>
<organism evidence="3 4">
    <name type="scientific">Bacillus gobiensis</name>
    <dbReference type="NCBI Taxonomy" id="1441095"/>
    <lineage>
        <taxon>Bacteria</taxon>
        <taxon>Bacillati</taxon>
        <taxon>Bacillota</taxon>
        <taxon>Bacilli</taxon>
        <taxon>Bacillales</taxon>
        <taxon>Bacillaceae</taxon>
        <taxon>Bacillus</taxon>
    </lineage>
</organism>
<reference evidence="3 4" key="2">
    <citation type="journal article" date="2016" name="Int. J. Syst. Evol. Microbiol.">
        <title>Bacillus gobiensis sp. nov., isolated from a soil sample.</title>
        <authorList>
            <person name="Liu B."/>
            <person name="Liu G.H."/>
            <person name="Cetin S."/>
            <person name="Schumann P."/>
            <person name="Pan Z.Z."/>
            <person name="Chen Q.Q."/>
        </authorList>
    </citation>
    <scope>NUCLEOTIDE SEQUENCE [LARGE SCALE GENOMIC DNA]</scope>
    <source>
        <strain evidence="3 4">FJAT-4402</strain>
    </source>
</reference>
<name>A0A0M5JLQ1_9BACI</name>
<dbReference type="Proteomes" id="UP000067625">
    <property type="component" value="Chromosome"/>
</dbReference>
<accession>A0A0M5JLQ1</accession>
<evidence type="ECO:0000313" key="3">
    <source>
        <dbReference type="EMBL" id="ALC81701.1"/>
    </source>
</evidence>
<protein>
    <recommendedName>
        <fullName evidence="2">SGNH hydrolase-type esterase domain-containing protein</fullName>
    </recommendedName>
</protein>
<dbReference type="PATRIC" id="fig|1441095.3.peg.1937"/>
<evidence type="ECO:0000313" key="4">
    <source>
        <dbReference type="Proteomes" id="UP000067625"/>
    </source>
</evidence>
<feature type="signal peptide" evidence="1">
    <location>
        <begin position="1"/>
        <end position="19"/>
    </location>
</feature>
<dbReference type="InterPro" id="IPR045136">
    <property type="entry name" value="Iah1-like"/>
</dbReference>
<dbReference type="InterPro" id="IPR013830">
    <property type="entry name" value="SGNH_hydro"/>
</dbReference>
<evidence type="ECO:0000259" key="2">
    <source>
        <dbReference type="Pfam" id="PF13472"/>
    </source>
</evidence>
<dbReference type="AlphaFoldDB" id="A0A0M5JLQ1"/>
<reference evidence="4" key="1">
    <citation type="submission" date="2015-08" db="EMBL/GenBank/DDBJ databases">
        <title>Genome sequencing project for genomic taxonomy and phylogenomics of Bacillus-like bacteria.</title>
        <authorList>
            <person name="Liu B."/>
            <person name="Wang J."/>
            <person name="Zhu Y."/>
            <person name="Liu G."/>
            <person name="Chen Q."/>
            <person name="Chen Z."/>
            <person name="Lan J."/>
            <person name="Che J."/>
            <person name="Ge C."/>
            <person name="Shi H."/>
            <person name="Pan Z."/>
            <person name="Liu X."/>
        </authorList>
    </citation>
    <scope>NUCLEOTIDE SEQUENCE [LARGE SCALE GENOMIC DNA]</scope>
    <source>
        <strain evidence="4">FJAT-4402</strain>
    </source>
</reference>
<dbReference type="PANTHER" id="PTHR14209">
    <property type="entry name" value="ISOAMYL ACETATE-HYDROLYZING ESTERASE 1"/>
    <property type="match status" value="1"/>
</dbReference>
<dbReference type="RefSeq" id="WP_053603462.1">
    <property type="nucleotide sequence ID" value="NZ_CP012600.1"/>
</dbReference>
<feature type="chain" id="PRO_5038619884" description="SGNH hydrolase-type esterase domain-containing protein" evidence="1">
    <location>
        <begin position="20"/>
        <end position="241"/>
    </location>
</feature>
<dbReference type="SUPFAM" id="SSF52266">
    <property type="entry name" value="SGNH hydrolase"/>
    <property type="match status" value="1"/>
</dbReference>
<dbReference type="STRING" id="1441095.AM592_08830"/>
<keyword evidence="4" id="KW-1185">Reference proteome</keyword>
<dbReference type="Pfam" id="PF13472">
    <property type="entry name" value="Lipase_GDSL_2"/>
    <property type="match status" value="1"/>
</dbReference>
<evidence type="ECO:0000256" key="1">
    <source>
        <dbReference type="SAM" id="SignalP"/>
    </source>
</evidence>
<dbReference type="PROSITE" id="PS51257">
    <property type="entry name" value="PROKAR_LIPOPROTEIN"/>
    <property type="match status" value="1"/>
</dbReference>
<keyword evidence="1" id="KW-0732">Signal</keyword>
<dbReference type="OrthoDB" id="388542at2"/>
<dbReference type="PANTHER" id="PTHR14209:SF19">
    <property type="entry name" value="ISOAMYL ACETATE-HYDROLYZING ESTERASE 1 HOMOLOG"/>
    <property type="match status" value="1"/>
</dbReference>
<proteinExistence type="predicted"/>
<dbReference type="Gene3D" id="3.40.50.1110">
    <property type="entry name" value="SGNH hydrolase"/>
    <property type="match status" value="1"/>
</dbReference>
<dbReference type="EMBL" id="CP012600">
    <property type="protein sequence ID" value="ALC81701.1"/>
    <property type="molecule type" value="Genomic_DNA"/>
</dbReference>
<feature type="domain" description="SGNH hydrolase-type esterase" evidence="2">
    <location>
        <begin position="26"/>
        <end position="227"/>
    </location>
</feature>
<dbReference type="InterPro" id="IPR036514">
    <property type="entry name" value="SGNH_hydro_sf"/>
</dbReference>